<sequence>MVYNPQPCPEVTARLRGARPVSSDEDGDVLEGLVGPHVEGCHPQFPSLPTFIDGRVVEGIPLKNKCMEPKKIPYAVPLFEPGTPSWSSCEYSSNPSILHPKVEVSYPWKITTADFMNDFQVRQMAKTKSISRIRSPNELLAEGTQSNPYLTPSSPKPVAKVTSTSTSSSSKGTSSPFSNGLSSPRRER</sequence>
<organism evidence="2 3">
    <name type="scientific">Carnegiea gigantea</name>
    <dbReference type="NCBI Taxonomy" id="171969"/>
    <lineage>
        <taxon>Eukaryota</taxon>
        <taxon>Viridiplantae</taxon>
        <taxon>Streptophyta</taxon>
        <taxon>Embryophyta</taxon>
        <taxon>Tracheophyta</taxon>
        <taxon>Spermatophyta</taxon>
        <taxon>Magnoliopsida</taxon>
        <taxon>eudicotyledons</taxon>
        <taxon>Gunneridae</taxon>
        <taxon>Pentapetalae</taxon>
        <taxon>Caryophyllales</taxon>
        <taxon>Cactineae</taxon>
        <taxon>Cactaceae</taxon>
        <taxon>Cactoideae</taxon>
        <taxon>Echinocereeae</taxon>
        <taxon>Carnegiea</taxon>
    </lineage>
</organism>
<feature type="compositionally biased region" description="Low complexity" evidence="1">
    <location>
        <begin position="162"/>
        <end position="175"/>
    </location>
</feature>
<protein>
    <submittedName>
        <fullName evidence="2">Uncharacterized protein</fullName>
    </submittedName>
</protein>
<evidence type="ECO:0000313" key="2">
    <source>
        <dbReference type="EMBL" id="KAJ8420614.1"/>
    </source>
</evidence>
<comment type="caution">
    <text evidence="2">The sequence shown here is derived from an EMBL/GenBank/DDBJ whole genome shotgun (WGS) entry which is preliminary data.</text>
</comment>
<feature type="compositionally biased region" description="Polar residues" evidence="1">
    <location>
        <begin position="143"/>
        <end position="153"/>
    </location>
</feature>
<reference evidence="2" key="1">
    <citation type="submission" date="2022-04" db="EMBL/GenBank/DDBJ databases">
        <title>Carnegiea gigantea Genome sequencing and assembly v2.</title>
        <authorList>
            <person name="Copetti D."/>
            <person name="Sanderson M.J."/>
            <person name="Burquez A."/>
            <person name="Wojciechowski M.F."/>
        </authorList>
    </citation>
    <scope>NUCLEOTIDE SEQUENCE</scope>
    <source>
        <strain evidence="2">SGP5-SGP5p</strain>
        <tissue evidence="2">Aerial part</tissue>
    </source>
</reference>
<dbReference type="EMBL" id="JAKOGI010003299">
    <property type="protein sequence ID" value="KAJ8420614.1"/>
    <property type="molecule type" value="Genomic_DNA"/>
</dbReference>
<dbReference type="AlphaFoldDB" id="A0A9Q1GJI6"/>
<gene>
    <name evidence="2" type="ORF">Cgig2_015471</name>
</gene>
<proteinExistence type="predicted"/>
<feature type="region of interest" description="Disordered" evidence="1">
    <location>
        <begin position="135"/>
        <end position="188"/>
    </location>
</feature>
<evidence type="ECO:0000313" key="3">
    <source>
        <dbReference type="Proteomes" id="UP001153076"/>
    </source>
</evidence>
<dbReference type="Proteomes" id="UP001153076">
    <property type="component" value="Unassembled WGS sequence"/>
</dbReference>
<evidence type="ECO:0000256" key="1">
    <source>
        <dbReference type="SAM" id="MobiDB-lite"/>
    </source>
</evidence>
<accession>A0A9Q1GJI6</accession>
<name>A0A9Q1GJI6_9CARY</name>
<keyword evidence="3" id="KW-1185">Reference proteome</keyword>